<proteinExistence type="inferred from homology"/>
<dbReference type="Pfam" id="PF08021">
    <property type="entry name" value="FAD_binding_9"/>
    <property type="match status" value="1"/>
</dbReference>
<dbReference type="Proteomes" id="UP000829817">
    <property type="component" value="Chromosome"/>
</dbReference>
<gene>
    <name evidence="5" type="ORF">LVJ83_06350</name>
</gene>
<reference evidence="5 6" key="1">
    <citation type="journal article" date="2022" name="Res Sq">
        <title>Evolution of multicellular longitudinally dividing oral cavity symbionts (Neisseriaceae).</title>
        <authorList>
            <person name="Nyongesa S."/>
            <person name="Weber P."/>
            <person name="Bernet E."/>
            <person name="Pullido F."/>
            <person name="Nieckarz M."/>
            <person name="Delaby M."/>
            <person name="Nieves C."/>
            <person name="Viehboeck T."/>
            <person name="Krause N."/>
            <person name="Rivera-Millot A."/>
            <person name="Nakamura A."/>
            <person name="Vischer N."/>
            <person name="VanNieuwenhze M."/>
            <person name="Brun Y."/>
            <person name="Cava F."/>
            <person name="Bulgheresi S."/>
            <person name="Veyrier F."/>
        </authorList>
    </citation>
    <scope>NUCLEOTIDE SEQUENCE [LARGE SCALE GENOMIC DNA]</scope>
    <source>
        <strain evidence="5 6">CCUG 63373m</strain>
    </source>
</reference>
<dbReference type="InterPro" id="IPR039261">
    <property type="entry name" value="FNR_nucleotide-bd"/>
</dbReference>
<dbReference type="InterPro" id="IPR007037">
    <property type="entry name" value="SIP_rossman_dom"/>
</dbReference>
<protein>
    <submittedName>
        <fullName evidence="5">SIP domain-containing protein</fullName>
    </submittedName>
</protein>
<dbReference type="RefSeq" id="WP_244787397.1">
    <property type="nucleotide sequence ID" value="NZ_CP091508.1"/>
</dbReference>
<keyword evidence="6" id="KW-1185">Reference proteome</keyword>
<dbReference type="InterPro" id="IPR037119">
    <property type="entry name" value="Haem_oxidase_HugZ-like_sf"/>
</dbReference>
<evidence type="ECO:0000259" key="3">
    <source>
        <dbReference type="Pfam" id="PF08021"/>
    </source>
</evidence>
<dbReference type="InterPro" id="IPR019595">
    <property type="entry name" value="DUF2470"/>
</dbReference>
<dbReference type="InterPro" id="IPR013113">
    <property type="entry name" value="SIP_FAD-bd"/>
</dbReference>
<dbReference type="Gene3D" id="2.40.30.10">
    <property type="entry name" value="Translation factors"/>
    <property type="match status" value="1"/>
</dbReference>
<comment type="similarity">
    <text evidence="1">Belongs to the SIP oxidoreductase family.</text>
</comment>
<evidence type="ECO:0000256" key="1">
    <source>
        <dbReference type="ARBA" id="ARBA00035644"/>
    </source>
</evidence>
<evidence type="ECO:0000259" key="2">
    <source>
        <dbReference type="Pfam" id="PF04954"/>
    </source>
</evidence>
<dbReference type="PANTHER" id="PTHR30157">
    <property type="entry name" value="FERRIC REDUCTASE, NADPH-DEPENDENT"/>
    <property type="match status" value="1"/>
</dbReference>
<dbReference type="Pfam" id="PF04954">
    <property type="entry name" value="SIP"/>
    <property type="match status" value="1"/>
</dbReference>
<feature type="domain" description="SIP-like Rossmann fold" evidence="2">
    <location>
        <begin position="251"/>
        <end position="362"/>
    </location>
</feature>
<dbReference type="InterPro" id="IPR039374">
    <property type="entry name" value="SIP_fam"/>
</dbReference>
<dbReference type="EMBL" id="CP091508">
    <property type="protein sequence ID" value="UOO83076.1"/>
    <property type="molecule type" value="Genomic_DNA"/>
</dbReference>
<dbReference type="Pfam" id="PF10615">
    <property type="entry name" value="DUF2470"/>
    <property type="match status" value="1"/>
</dbReference>
<feature type="domain" description="Siderophore-interacting FAD-binding" evidence="3">
    <location>
        <begin position="106"/>
        <end position="233"/>
    </location>
</feature>
<evidence type="ECO:0000313" key="6">
    <source>
        <dbReference type="Proteomes" id="UP000829817"/>
    </source>
</evidence>
<feature type="domain" description="DUF2470" evidence="4">
    <location>
        <begin position="15"/>
        <end position="71"/>
    </location>
</feature>
<name>A0ABY4E2A0_9NEIS</name>
<dbReference type="CDD" id="cd06193">
    <property type="entry name" value="siderophore_interacting"/>
    <property type="match status" value="1"/>
</dbReference>
<accession>A0ABY4E2A0</accession>
<organism evidence="5 6">
    <name type="scientific">Uruburuella testudinis</name>
    <dbReference type="NCBI Taxonomy" id="1282863"/>
    <lineage>
        <taxon>Bacteria</taxon>
        <taxon>Pseudomonadati</taxon>
        <taxon>Pseudomonadota</taxon>
        <taxon>Betaproteobacteria</taxon>
        <taxon>Neisseriales</taxon>
        <taxon>Neisseriaceae</taxon>
        <taxon>Uruburuella</taxon>
    </lineage>
</organism>
<dbReference type="Gene3D" id="3.20.180.10">
    <property type="entry name" value="PNP-oxidase-like"/>
    <property type="match status" value="1"/>
</dbReference>
<dbReference type="Gene3D" id="3.40.50.80">
    <property type="entry name" value="Nucleotide-binding domain of ferredoxin-NADP reductase (FNR) module"/>
    <property type="match status" value="1"/>
</dbReference>
<dbReference type="PANTHER" id="PTHR30157:SF0">
    <property type="entry name" value="NADPH-DEPENDENT FERRIC-CHELATE REDUCTASE"/>
    <property type="match status" value="1"/>
</dbReference>
<evidence type="ECO:0000259" key="4">
    <source>
        <dbReference type="Pfam" id="PF10615"/>
    </source>
</evidence>
<evidence type="ECO:0000313" key="5">
    <source>
        <dbReference type="EMBL" id="UOO83076.1"/>
    </source>
</evidence>
<sequence length="371" mass="41646">MTTRTPVRDTEHKYDIIDHINEDHSDDVLNIALTYADPHAQSARVADLYEEGLLMETHSAQGCREYFIPFQLDPCSLDEQIHYIVFRAAVEQGKPLTGGKNQYFTVISNEKITPNMQRITLKSEQPVPENEPGYAWYFQLQTHNRRTAPQAGRLPSEDVAAQRQLMEKMRHADSRERQQVLGALFEGLRYYTLRATRKSPDAAFADIAVIDVFLHGNTHGSRWASTLQAGDLIRSTADFHEHTTHLAQGRALLMGDETALPTVAALLENWQNPIPPVVISITGDEADQPYLPDTMLPAGTHIHRISSRGDTPAAITACLKLHPEIDTAWGALEAADATAIRKYLRELGLPRERNRIKGYWRRAAAPTDKAV</sequence>